<feature type="domain" description="TRNA-binding" evidence="16">
    <location>
        <begin position="545"/>
        <end position="645"/>
    </location>
</feature>
<dbReference type="CDD" id="cd00814">
    <property type="entry name" value="MetRS_core"/>
    <property type="match status" value="1"/>
</dbReference>
<name>A0A3B1D6W7_9ZZZZ</name>
<keyword evidence="10" id="KW-0067">ATP-binding</keyword>
<dbReference type="InterPro" id="IPR009080">
    <property type="entry name" value="tRNAsynth_Ia_anticodon-bd"/>
</dbReference>
<dbReference type="InterPro" id="IPR004495">
    <property type="entry name" value="Met-tRNA-synth_bsu_C"/>
</dbReference>
<dbReference type="Gene3D" id="2.170.220.10">
    <property type="match status" value="1"/>
</dbReference>
<dbReference type="Gene3D" id="3.40.50.620">
    <property type="entry name" value="HUPs"/>
    <property type="match status" value="1"/>
</dbReference>
<keyword evidence="12" id="KW-0648">Protein biosynthesis</keyword>
<evidence type="ECO:0000256" key="8">
    <source>
        <dbReference type="ARBA" id="ARBA00022598"/>
    </source>
</evidence>
<evidence type="ECO:0000256" key="10">
    <source>
        <dbReference type="ARBA" id="ARBA00022840"/>
    </source>
</evidence>
<dbReference type="InterPro" id="IPR015413">
    <property type="entry name" value="Methionyl/Leucyl_tRNA_Synth"/>
</dbReference>
<dbReference type="SUPFAM" id="SSF47323">
    <property type="entry name" value="Anticodon-binding domain of a subclass of class I aminoacyl-tRNA synthetases"/>
    <property type="match status" value="1"/>
</dbReference>
<dbReference type="InterPro" id="IPR002547">
    <property type="entry name" value="tRNA-bd_dom"/>
</dbReference>
<dbReference type="InterPro" id="IPR014758">
    <property type="entry name" value="Met-tRNA_synth"/>
</dbReference>
<dbReference type="FunFam" id="2.40.50.140:FF:000042">
    <property type="entry name" value="Methionine--tRNA ligase"/>
    <property type="match status" value="1"/>
</dbReference>
<reference evidence="17" key="1">
    <citation type="submission" date="2018-06" db="EMBL/GenBank/DDBJ databases">
        <authorList>
            <person name="Zhirakovskaya E."/>
        </authorList>
    </citation>
    <scope>NUCLEOTIDE SEQUENCE</scope>
</reference>
<comment type="subcellular location">
    <subcellularLocation>
        <location evidence="2">Cytoplasm</location>
    </subcellularLocation>
</comment>
<dbReference type="PROSITE" id="PS50886">
    <property type="entry name" value="TRBD"/>
    <property type="match status" value="1"/>
</dbReference>
<dbReference type="AlphaFoldDB" id="A0A3B1D6W7"/>
<dbReference type="CDD" id="cd07957">
    <property type="entry name" value="Anticodon_Ia_Met"/>
    <property type="match status" value="1"/>
</dbReference>
<comment type="function">
    <text evidence="1">Is required not only for elongation of protein synthesis but also for the initiation of all mRNA translation through initiator tRNA(fMet) aminoacylation.</text>
</comment>
<dbReference type="EMBL" id="UOGF01000077">
    <property type="protein sequence ID" value="VAX31698.1"/>
    <property type="molecule type" value="Genomic_DNA"/>
</dbReference>
<keyword evidence="9" id="KW-0547">Nucleotide-binding</keyword>
<evidence type="ECO:0000256" key="1">
    <source>
        <dbReference type="ARBA" id="ARBA00003314"/>
    </source>
</evidence>
<dbReference type="SUPFAM" id="SSF50249">
    <property type="entry name" value="Nucleic acid-binding proteins"/>
    <property type="match status" value="1"/>
</dbReference>
<dbReference type="NCBIfam" id="TIGR00399">
    <property type="entry name" value="metG_C_term"/>
    <property type="match status" value="1"/>
</dbReference>
<dbReference type="Gene3D" id="2.40.50.140">
    <property type="entry name" value="Nucleic acid-binding proteins"/>
    <property type="match status" value="1"/>
</dbReference>
<dbReference type="InterPro" id="IPR014729">
    <property type="entry name" value="Rossmann-like_a/b/a_fold"/>
</dbReference>
<keyword evidence="13 17" id="KW-0030">Aminoacyl-tRNA synthetase</keyword>
<evidence type="ECO:0000256" key="4">
    <source>
        <dbReference type="ARBA" id="ARBA00012838"/>
    </source>
</evidence>
<dbReference type="HAMAP" id="MF_01228">
    <property type="entry name" value="Met_tRNA_synth_type2"/>
    <property type="match status" value="1"/>
</dbReference>
<comment type="catalytic activity">
    <reaction evidence="15">
        <text>tRNA(Met) + L-methionine + ATP = L-methionyl-tRNA(Met) + AMP + diphosphate</text>
        <dbReference type="Rhea" id="RHEA:13481"/>
        <dbReference type="Rhea" id="RHEA-COMP:9667"/>
        <dbReference type="Rhea" id="RHEA-COMP:9698"/>
        <dbReference type="ChEBI" id="CHEBI:30616"/>
        <dbReference type="ChEBI" id="CHEBI:33019"/>
        <dbReference type="ChEBI" id="CHEBI:57844"/>
        <dbReference type="ChEBI" id="CHEBI:78442"/>
        <dbReference type="ChEBI" id="CHEBI:78530"/>
        <dbReference type="ChEBI" id="CHEBI:456215"/>
        <dbReference type="EC" id="6.1.1.10"/>
    </reaction>
</comment>
<proteinExistence type="inferred from homology"/>
<dbReference type="Pfam" id="PF09334">
    <property type="entry name" value="tRNA-synt_1g"/>
    <property type="match status" value="2"/>
</dbReference>
<evidence type="ECO:0000256" key="11">
    <source>
        <dbReference type="ARBA" id="ARBA00022884"/>
    </source>
</evidence>
<dbReference type="InterPro" id="IPR012340">
    <property type="entry name" value="NA-bd_OB-fold"/>
</dbReference>
<evidence type="ECO:0000256" key="2">
    <source>
        <dbReference type="ARBA" id="ARBA00004496"/>
    </source>
</evidence>
<evidence type="ECO:0000256" key="15">
    <source>
        <dbReference type="ARBA" id="ARBA00047364"/>
    </source>
</evidence>
<dbReference type="Gene3D" id="1.10.730.10">
    <property type="entry name" value="Isoleucyl-tRNA Synthetase, Domain 1"/>
    <property type="match status" value="1"/>
</dbReference>
<dbReference type="FunFam" id="2.170.220.10:FF:000002">
    <property type="entry name" value="Methionine--tRNA ligase"/>
    <property type="match status" value="1"/>
</dbReference>
<dbReference type="GO" id="GO:0004825">
    <property type="term" value="F:methionine-tRNA ligase activity"/>
    <property type="evidence" value="ECO:0007669"/>
    <property type="project" value="UniProtKB-EC"/>
</dbReference>
<evidence type="ECO:0000256" key="9">
    <source>
        <dbReference type="ARBA" id="ARBA00022741"/>
    </source>
</evidence>
<evidence type="ECO:0000256" key="13">
    <source>
        <dbReference type="ARBA" id="ARBA00023146"/>
    </source>
</evidence>
<evidence type="ECO:0000256" key="3">
    <source>
        <dbReference type="ARBA" id="ARBA00011738"/>
    </source>
</evidence>
<gene>
    <name evidence="17" type="ORF">MNBD_NITROSPIRAE01-2007</name>
</gene>
<dbReference type="PRINTS" id="PR01041">
    <property type="entry name" value="TRNASYNTHMET"/>
</dbReference>
<dbReference type="GO" id="GO:0005524">
    <property type="term" value="F:ATP binding"/>
    <property type="evidence" value="ECO:0007669"/>
    <property type="project" value="UniProtKB-KW"/>
</dbReference>
<dbReference type="Pfam" id="PF01588">
    <property type="entry name" value="tRNA_bind"/>
    <property type="match status" value="1"/>
</dbReference>
<accession>A0A3B1D6W7</accession>
<keyword evidence="8 17" id="KW-0436">Ligase</keyword>
<dbReference type="NCBIfam" id="NF008900">
    <property type="entry name" value="PRK12267.1"/>
    <property type="match status" value="1"/>
</dbReference>
<evidence type="ECO:0000256" key="6">
    <source>
        <dbReference type="ARBA" id="ARBA00022490"/>
    </source>
</evidence>
<keyword evidence="7" id="KW-0820">tRNA-binding</keyword>
<dbReference type="SUPFAM" id="SSF52374">
    <property type="entry name" value="Nucleotidylyl transferase"/>
    <property type="match status" value="1"/>
</dbReference>
<dbReference type="GO" id="GO:0005737">
    <property type="term" value="C:cytoplasm"/>
    <property type="evidence" value="ECO:0007669"/>
    <property type="project" value="UniProtKB-SubCell"/>
</dbReference>
<protein>
    <recommendedName>
        <fullName evidence="5">Methionine--tRNA ligase</fullName>
        <ecNumber evidence="4">6.1.1.10</ecNumber>
    </recommendedName>
    <alternativeName>
        <fullName evidence="14">Methionyl-tRNA synthetase</fullName>
    </alternativeName>
</protein>
<dbReference type="PANTHER" id="PTHR43326:SF1">
    <property type="entry name" value="METHIONINE--TRNA LIGASE, MITOCHONDRIAL"/>
    <property type="match status" value="1"/>
</dbReference>
<evidence type="ECO:0000313" key="17">
    <source>
        <dbReference type="EMBL" id="VAX31698.1"/>
    </source>
</evidence>
<evidence type="ECO:0000259" key="16">
    <source>
        <dbReference type="PROSITE" id="PS50886"/>
    </source>
</evidence>
<dbReference type="FunFam" id="1.10.730.10:FF:000026">
    <property type="entry name" value="Methionine--tRNA ligase"/>
    <property type="match status" value="1"/>
</dbReference>
<evidence type="ECO:0000256" key="7">
    <source>
        <dbReference type="ARBA" id="ARBA00022555"/>
    </source>
</evidence>
<dbReference type="Pfam" id="PF19303">
    <property type="entry name" value="Anticodon_3"/>
    <property type="match status" value="1"/>
</dbReference>
<dbReference type="GO" id="GO:0006431">
    <property type="term" value="P:methionyl-tRNA aminoacylation"/>
    <property type="evidence" value="ECO:0007669"/>
    <property type="project" value="InterPro"/>
</dbReference>
<dbReference type="InterPro" id="IPR023457">
    <property type="entry name" value="Met-tRNA_synth_2"/>
</dbReference>
<dbReference type="CDD" id="cd02800">
    <property type="entry name" value="tRNA_bind_EcMetRS_like"/>
    <property type="match status" value="1"/>
</dbReference>
<evidence type="ECO:0000256" key="14">
    <source>
        <dbReference type="ARBA" id="ARBA00030904"/>
    </source>
</evidence>
<dbReference type="InterPro" id="IPR041872">
    <property type="entry name" value="Anticodon_Met"/>
</dbReference>
<comment type="subunit">
    <text evidence="3">Homodimer.</text>
</comment>
<dbReference type="PANTHER" id="PTHR43326">
    <property type="entry name" value="METHIONYL-TRNA SYNTHETASE"/>
    <property type="match status" value="1"/>
</dbReference>
<keyword evidence="11" id="KW-0694">RNA-binding</keyword>
<dbReference type="NCBIfam" id="TIGR00398">
    <property type="entry name" value="metG"/>
    <property type="match status" value="1"/>
</dbReference>
<dbReference type="GO" id="GO:0000049">
    <property type="term" value="F:tRNA binding"/>
    <property type="evidence" value="ECO:0007669"/>
    <property type="project" value="UniProtKB-KW"/>
</dbReference>
<organism evidence="17">
    <name type="scientific">hydrothermal vent metagenome</name>
    <dbReference type="NCBI Taxonomy" id="652676"/>
    <lineage>
        <taxon>unclassified sequences</taxon>
        <taxon>metagenomes</taxon>
        <taxon>ecological metagenomes</taxon>
    </lineage>
</organism>
<evidence type="ECO:0000256" key="12">
    <source>
        <dbReference type="ARBA" id="ARBA00022917"/>
    </source>
</evidence>
<sequence>MSKQNTYYITTPIYYVNDVPHIGHAYTTLAADVLARYHRLLGDEVLFLTGTDEHGQKVEDAAKQRKIAPLSHANELVSGFQNLWRTLNISNDDFIRTTETRHKETVTAVLNQLWKKDQIYADTYTGWYCTPDERFWTEKEIVEGKCPDCNRPVEALSERNYFFKMGHYQQQLRQHILDNKDFIQPESRRNEVLGFLDKTLGDLCISRPKHRLSWGIELPFDADYVCYVWLDALVNYISAPGFSRDTASFEHWWPANVHLVGKDILTTHAVYWMTTLMALELPLPKTLFAHGWWTLNGEKMSKSRGNVVNPADLAETYGVDAFRYFLLRQVPFGNDGDFSKDVLVNRINSDLANDIGNLLSRTLTMLERYSQGKTPESITGNAPEDQRLQKAAEDLFAKVDQHLEQLAFEKALLEIWQVIRLANQYIEKAAPWLLAKDPEKKERLQTVLFYTTEAIRIVSCLITPFMPDAAMEMARQLGLSDESEKKNLQERCTWGKLPAGLPIAKGKSLFPRIQTKKKTDAQQNKPTAKQAVSPAPIKPLITIDDFAKLDLRVGIVRAAEKIEKAKKLLLLQVDIGNEKRQIVAGIATKYAPEDLIGKEVIIIANLQPATIMGIESQGMLLAAGGKKVLALATFQEEVPPGSTIR</sequence>
<keyword evidence="6" id="KW-0963">Cytoplasm</keyword>
<dbReference type="InterPro" id="IPR033911">
    <property type="entry name" value="MetRS_core"/>
</dbReference>
<evidence type="ECO:0000256" key="5">
    <source>
        <dbReference type="ARBA" id="ARBA00018753"/>
    </source>
</evidence>
<dbReference type="EC" id="6.1.1.10" evidence="4"/>